<dbReference type="GO" id="GO:0005886">
    <property type="term" value="C:plasma membrane"/>
    <property type="evidence" value="ECO:0007669"/>
    <property type="project" value="TreeGrafter"/>
</dbReference>
<evidence type="ECO:0000313" key="7">
    <source>
        <dbReference type="EMBL" id="MPW19254.1"/>
    </source>
</evidence>
<keyword evidence="3" id="KW-0997">Cell inner membrane</keyword>
<dbReference type="EMBL" id="WHNP01000018">
    <property type="protein sequence ID" value="MPW19254.1"/>
    <property type="molecule type" value="Genomic_DNA"/>
</dbReference>
<dbReference type="Pfam" id="PF00005">
    <property type="entry name" value="ABC_tran"/>
    <property type="match status" value="1"/>
</dbReference>
<reference evidence="7 8" key="1">
    <citation type="submission" date="2019-10" db="EMBL/GenBank/DDBJ databases">
        <title>Paraburkholderia sp. isolated from nodules of Mimosa pudica from Brazilian Atlantic Forest soils.</title>
        <authorList>
            <person name="Paulitsch F."/>
            <person name="Hungria M."/>
            <person name="Dall'Agnol R."/>
        </authorList>
    </citation>
    <scope>NUCLEOTIDE SEQUENCE [LARGE SCALE GENOMIC DNA]</scope>
    <source>
        <strain evidence="7 8">CNPSo 3157</strain>
    </source>
</reference>
<dbReference type="SMART" id="SM00382">
    <property type="entry name" value="AAA"/>
    <property type="match status" value="1"/>
</dbReference>
<organism evidence="7 8">
    <name type="scientific">Paraburkholderia franconis</name>
    <dbReference type="NCBI Taxonomy" id="2654983"/>
    <lineage>
        <taxon>Bacteria</taxon>
        <taxon>Pseudomonadati</taxon>
        <taxon>Pseudomonadota</taxon>
        <taxon>Betaproteobacteria</taxon>
        <taxon>Burkholderiales</taxon>
        <taxon>Burkholderiaceae</taxon>
        <taxon>Paraburkholderia</taxon>
    </lineage>
</organism>
<comment type="caution">
    <text evidence="7">The sequence shown here is derived from an EMBL/GenBank/DDBJ whole genome shotgun (WGS) entry which is preliminary data.</text>
</comment>
<keyword evidence="4" id="KW-0547">Nucleotide-binding</keyword>
<keyword evidence="2" id="KW-1003">Cell membrane</keyword>
<dbReference type="InterPro" id="IPR003439">
    <property type="entry name" value="ABC_transporter-like_ATP-bd"/>
</dbReference>
<sequence length="257" mass="27818">MDNHQIELTSYALETHSLNKEFLGFRAICDVNLRVRRGAIHALIGPNGAGKTTMFNLLTKFVSPSSGKILLNGKDITTASPASIAEQGMVRSFQISAIFPEMSVLDNVKIALQKRHRLSRNLFGSAKATQHLDDEAMALLSEVGLSRCARSLAKELPYGQRRSIELAATLAMDPQVLLLDEPTQGMGIEDVDLISRLIKKISANRTIVIVEHNLKVIANISDRVTVLARGSLLAEGTYAEVSKNAAVTSAYIGAAHG</sequence>
<keyword evidence="3" id="KW-0472">Membrane</keyword>
<dbReference type="Pfam" id="PF12399">
    <property type="entry name" value="BCA_ABC_TP_C"/>
    <property type="match status" value="1"/>
</dbReference>
<dbReference type="InterPro" id="IPR003593">
    <property type="entry name" value="AAA+_ATPase"/>
</dbReference>
<evidence type="ECO:0000256" key="5">
    <source>
        <dbReference type="ARBA" id="ARBA00022840"/>
    </source>
</evidence>
<dbReference type="PANTHER" id="PTHR45772:SF3">
    <property type="entry name" value="ABC TRANSPORTER ATP-BINDING PROTEIN"/>
    <property type="match status" value="1"/>
</dbReference>
<evidence type="ECO:0000259" key="6">
    <source>
        <dbReference type="PROSITE" id="PS50893"/>
    </source>
</evidence>
<evidence type="ECO:0000256" key="3">
    <source>
        <dbReference type="ARBA" id="ARBA00022519"/>
    </source>
</evidence>
<dbReference type="Gene3D" id="3.40.50.300">
    <property type="entry name" value="P-loop containing nucleotide triphosphate hydrolases"/>
    <property type="match status" value="1"/>
</dbReference>
<dbReference type="SUPFAM" id="SSF52540">
    <property type="entry name" value="P-loop containing nucleoside triphosphate hydrolases"/>
    <property type="match status" value="1"/>
</dbReference>
<keyword evidence="8" id="KW-1185">Reference proteome</keyword>
<evidence type="ECO:0000256" key="1">
    <source>
        <dbReference type="ARBA" id="ARBA00022448"/>
    </source>
</evidence>
<dbReference type="InterPro" id="IPR027417">
    <property type="entry name" value="P-loop_NTPase"/>
</dbReference>
<protein>
    <submittedName>
        <fullName evidence="7">ATP-binding cassette domain-containing protein</fullName>
    </submittedName>
</protein>
<dbReference type="AlphaFoldDB" id="A0A7X1NC34"/>
<dbReference type="PANTHER" id="PTHR45772">
    <property type="entry name" value="CONSERVED COMPONENT OF ABC TRANSPORTER FOR NATURAL AMINO ACIDS-RELATED"/>
    <property type="match status" value="1"/>
</dbReference>
<proteinExistence type="predicted"/>
<dbReference type="Proteomes" id="UP000484381">
    <property type="component" value="Unassembled WGS sequence"/>
</dbReference>
<gene>
    <name evidence="7" type="ORF">GCT13_20715</name>
</gene>
<accession>A0A7X1NC34</accession>
<dbReference type="InterPro" id="IPR032823">
    <property type="entry name" value="BCA_ABC_TP_C"/>
</dbReference>
<keyword evidence="5 7" id="KW-0067">ATP-binding</keyword>
<dbReference type="GO" id="GO:0005524">
    <property type="term" value="F:ATP binding"/>
    <property type="evidence" value="ECO:0007669"/>
    <property type="project" value="UniProtKB-KW"/>
</dbReference>
<evidence type="ECO:0000313" key="8">
    <source>
        <dbReference type="Proteomes" id="UP000484381"/>
    </source>
</evidence>
<dbReference type="RefSeq" id="WP_152761098.1">
    <property type="nucleotide sequence ID" value="NZ_WHNP01000018.1"/>
</dbReference>
<dbReference type="InterPro" id="IPR051120">
    <property type="entry name" value="ABC_AA/LPS_Transport"/>
</dbReference>
<dbReference type="GO" id="GO:0016887">
    <property type="term" value="F:ATP hydrolysis activity"/>
    <property type="evidence" value="ECO:0007669"/>
    <property type="project" value="InterPro"/>
</dbReference>
<keyword evidence="1" id="KW-0813">Transport</keyword>
<feature type="domain" description="ABC transporter" evidence="6">
    <location>
        <begin position="13"/>
        <end position="254"/>
    </location>
</feature>
<evidence type="ECO:0000256" key="4">
    <source>
        <dbReference type="ARBA" id="ARBA00022741"/>
    </source>
</evidence>
<dbReference type="CDD" id="cd03219">
    <property type="entry name" value="ABC_Mj1267_LivG_branched"/>
    <property type="match status" value="1"/>
</dbReference>
<name>A0A7X1NC34_9BURK</name>
<evidence type="ECO:0000256" key="2">
    <source>
        <dbReference type="ARBA" id="ARBA00022475"/>
    </source>
</evidence>
<dbReference type="PROSITE" id="PS50893">
    <property type="entry name" value="ABC_TRANSPORTER_2"/>
    <property type="match status" value="1"/>
</dbReference>